<dbReference type="PANTHER" id="PTHR12011:SF347">
    <property type="entry name" value="FI21270P1-RELATED"/>
    <property type="match status" value="1"/>
</dbReference>
<dbReference type="Pfam" id="PF01825">
    <property type="entry name" value="GPS"/>
    <property type="match status" value="1"/>
</dbReference>
<dbReference type="Gene3D" id="2.60.220.50">
    <property type="match status" value="1"/>
</dbReference>
<evidence type="ECO:0000259" key="15">
    <source>
        <dbReference type="PROSITE" id="PS50221"/>
    </source>
</evidence>
<dbReference type="PROSITE" id="PS50261">
    <property type="entry name" value="G_PROTEIN_RECEP_F2_4"/>
    <property type="match status" value="1"/>
</dbReference>
<dbReference type="PROSITE" id="PS50228">
    <property type="entry name" value="SUEL_LECTIN"/>
    <property type="match status" value="1"/>
</dbReference>
<feature type="domain" description="GAIN-B" evidence="15">
    <location>
        <begin position="899"/>
        <end position="1113"/>
    </location>
</feature>
<feature type="compositionally biased region" description="Low complexity" evidence="13">
    <location>
        <begin position="652"/>
        <end position="670"/>
    </location>
</feature>
<evidence type="ECO:0000256" key="13">
    <source>
        <dbReference type="SAM" id="MobiDB-lite"/>
    </source>
</evidence>
<dbReference type="PRINTS" id="PR00249">
    <property type="entry name" value="GPCRSECRETIN"/>
</dbReference>
<dbReference type="GO" id="GO:0007166">
    <property type="term" value="P:cell surface receptor signaling pathway"/>
    <property type="evidence" value="ECO:0007669"/>
    <property type="project" value="InterPro"/>
</dbReference>
<feature type="compositionally biased region" description="Basic and acidic residues" evidence="13">
    <location>
        <begin position="292"/>
        <end position="301"/>
    </location>
</feature>
<dbReference type="CDD" id="cd15440">
    <property type="entry name" value="7tmB2_latrophilin-like_invertebrate"/>
    <property type="match status" value="1"/>
</dbReference>
<dbReference type="InterPro" id="IPR032471">
    <property type="entry name" value="AGRL2-4_GAIN_subdom_A"/>
</dbReference>
<feature type="domain" description="G-protein coupled receptors family 2 profile 2" evidence="18">
    <location>
        <begin position="1122"/>
        <end position="1396"/>
    </location>
</feature>
<feature type="compositionally biased region" description="Acidic residues" evidence="13">
    <location>
        <begin position="549"/>
        <end position="567"/>
    </location>
</feature>
<feature type="region of interest" description="Disordered" evidence="13">
    <location>
        <begin position="11"/>
        <end position="47"/>
    </location>
</feature>
<feature type="transmembrane region" description="Helical" evidence="14">
    <location>
        <begin position="1181"/>
        <end position="1205"/>
    </location>
</feature>
<dbReference type="OrthoDB" id="1100386at2759"/>
<dbReference type="EMBL" id="WVUK01000063">
    <property type="protein sequence ID" value="KAF7489959.1"/>
    <property type="molecule type" value="Genomic_DNA"/>
</dbReference>
<dbReference type="Pfam" id="PF02140">
    <property type="entry name" value="SUEL_Lectin"/>
    <property type="match status" value="1"/>
</dbReference>
<reference evidence="20" key="3">
    <citation type="submission" date="2022-06" db="UniProtKB">
        <authorList>
            <consortium name="EnsemblMetazoa"/>
        </authorList>
    </citation>
    <scope>IDENTIFICATION</scope>
</reference>
<keyword evidence="21" id="KW-1185">Reference proteome</keyword>
<dbReference type="Pfam" id="PF16489">
    <property type="entry name" value="GAIN"/>
    <property type="match status" value="1"/>
</dbReference>
<dbReference type="EnsemblMetazoa" id="SSS_4352s_mrna">
    <property type="protein sequence ID" value="KAF7489959.1"/>
    <property type="gene ID" value="SSS_4352"/>
</dbReference>
<evidence type="ECO:0000256" key="12">
    <source>
        <dbReference type="ARBA" id="ARBA00023224"/>
    </source>
</evidence>
<proteinExistence type="inferred from homology"/>
<dbReference type="InterPro" id="IPR017981">
    <property type="entry name" value="GPCR_2-like_7TM"/>
</dbReference>
<dbReference type="PROSITE" id="PS50227">
    <property type="entry name" value="G_PROTEIN_RECEP_F2_3"/>
    <property type="match status" value="1"/>
</dbReference>
<evidence type="ECO:0000256" key="5">
    <source>
        <dbReference type="ARBA" id="ARBA00022729"/>
    </source>
</evidence>
<evidence type="ECO:0000256" key="4">
    <source>
        <dbReference type="ARBA" id="ARBA00022692"/>
    </source>
</evidence>
<comment type="similarity">
    <text evidence="2">Belongs to the G-protein coupled receptor 2 family. LN-TM7 subfamily.</text>
</comment>
<protein>
    <submittedName>
        <fullName evidence="19">Adhesion G protein-coupled receptor L2</fullName>
    </submittedName>
</protein>
<dbReference type="PANTHER" id="PTHR12011">
    <property type="entry name" value="ADHESION G-PROTEIN COUPLED RECEPTOR"/>
    <property type="match status" value="1"/>
</dbReference>
<evidence type="ECO:0000256" key="10">
    <source>
        <dbReference type="ARBA" id="ARBA00023157"/>
    </source>
</evidence>
<dbReference type="GO" id="GO:0004930">
    <property type="term" value="F:G protein-coupled receptor activity"/>
    <property type="evidence" value="ECO:0007669"/>
    <property type="project" value="UniProtKB-KW"/>
</dbReference>
<evidence type="ECO:0000256" key="14">
    <source>
        <dbReference type="SAM" id="Phobius"/>
    </source>
</evidence>
<feature type="transmembrane region" description="Helical" evidence="14">
    <location>
        <begin position="1225"/>
        <end position="1246"/>
    </location>
</feature>
<evidence type="ECO:0000313" key="21">
    <source>
        <dbReference type="Proteomes" id="UP000070412"/>
    </source>
</evidence>
<feature type="transmembrane region" description="Helical" evidence="14">
    <location>
        <begin position="1373"/>
        <end position="1395"/>
    </location>
</feature>
<feature type="region of interest" description="Disordered" evidence="13">
    <location>
        <begin position="111"/>
        <end position="156"/>
    </location>
</feature>
<keyword evidence="10" id="KW-1015">Disulfide bond</keyword>
<evidence type="ECO:0000256" key="3">
    <source>
        <dbReference type="ARBA" id="ARBA00022475"/>
    </source>
</evidence>
<dbReference type="InterPro" id="IPR000832">
    <property type="entry name" value="GPCR_2_secretin-like"/>
</dbReference>
<feature type="compositionally biased region" description="Basic and acidic residues" evidence="13">
    <location>
        <begin position="511"/>
        <end position="520"/>
    </location>
</feature>
<keyword evidence="4 14" id="KW-0812">Transmembrane</keyword>
<organism evidence="19">
    <name type="scientific">Sarcoptes scabiei</name>
    <name type="common">Itch mite</name>
    <name type="synonym">Acarus scabiei</name>
    <dbReference type="NCBI Taxonomy" id="52283"/>
    <lineage>
        <taxon>Eukaryota</taxon>
        <taxon>Metazoa</taxon>
        <taxon>Ecdysozoa</taxon>
        <taxon>Arthropoda</taxon>
        <taxon>Chelicerata</taxon>
        <taxon>Arachnida</taxon>
        <taxon>Acari</taxon>
        <taxon>Acariformes</taxon>
        <taxon>Sarcoptiformes</taxon>
        <taxon>Astigmata</taxon>
        <taxon>Psoroptidia</taxon>
        <taxon>Sarcoptoidea</taxon>
        <taxon>Sarcoptidae</taxon>
        <taxon>Sarcoptinae</taxon>
        <taxon>Sarcoptes</taxon>
    </lineage>
</organism>
<comment type="subcellular location">
    <subcellularLocation>
        <location evidence="1">Cell membrane</location>
        <topology evidence="1">Multi-pass membrane protein</topology>
    </subcellularLocation>
</comment>
<feature type="compositionally biased region" description="Low complexity" evidence="13">
    <location>
        <begin position="493"/>
        <end position="504"/>
    </location>
</feature>
<accession>A0A834VC74</accession>
<evidence type="ECO:0000313" key="20">
    <source>
        <dbReference type="EnsemblMetazoa" id="KAF7489959.1"/>
    </source>
</evidence>
<dbReference type="InterPro" id="IPR036445">
    <property type="entry name" value="GPCR_2_extracell_dom_sf"/>
</dbReference>
<dbReference type="GO" id="GO:0005886">
    <property type="term" value="C:plasma membrane"/>
    <property type="evidence" value="ECO:0007669"/>
    <property type="project" value="UniProtKB-SubCell"/>
</dbReference>
<keyword evidence="3" id="KW-1003">Cell membrane</keyword>
<keyword evidence="5" id="KW-0732">Signal</keyword>
<feature type="transmembrane region" description="Helical" evidence="14">
    <location>
        <begin position="1157"/>
        <end position="1175"/>
    </location>
</feature>
<feature type="compositionally biased region" description="Low complexity" evidence="13">
    <location>
        <begin position="140"/>
        <end position="156"/>
    </location>
</feature>
<feature type="compositionally biased region" description="Polar residues" evidence="13">
    <location>
        <begin position="1495"/>
        <end position="1506"/>
    </location>
</feature>
<evidence type="ECO:0000259" key="16">
    <source>
        <dbReference type="PROSITE" id="PS50227"/>
    </source>
</evidence>
<evidence type="ECO:0000256" key="2">
    <source>
        <dbReference type="ARBA" id="ARBA00010933"/>
    </source>
</evidence>
<keyword evidence="8" id="KW-0297">G-protein coupled receptor</keyword>
<dbReference type="Pfam" id="PF00002">
    <property type="entry name" value="7tm_2"/>
    <property type="match status" value="1"/>
</dbReference>
<evidence type="ECO:0000256" key="6">
    <source>
        <dbReference type="ARBA" id="ARBA00022734"/>
    </source>
</evidence>
<evidence type="ECO:0000313" key="19">
    <source>
        <dbReference type="EMBL" id="KAF7489959.1"/>
    </source>
</evidence>
<evidence type="ECO:0000259" key="18">
    <source>
        <dbReference type="PROSITE" id="PS50261"/>
    </source>
</evidence>
<dbReference type="InterPro" id="IPR046338">
    <property type="entry name" value="GAIN_dom_sf"/>
</dbReference>
<feature type="region of interest" description="Disordered" evidence="13">
    <location>
        <begin position="287"/>
        <end position="309"/>
    </location>
</feature>
<evidence type="ECO:0000256" key="7">
    <source>
        <dbReference type="ARBA" id="ARBA00022989"/>
    </source>
</evidence>
<dbReference type="InterPro" id="IPR048072">
    <property type="entry name" value="7tmB2_latrophilin-like"/>
</dbReference>
<feature type="domain" description="SUEL-type lectin" evidence="17">
    <location>
        <begin position="321"/>
        <end position="411"/>
    </location>
</feature>
<evidence type="ECO:0000256" key="1">
    <source>
        <dbReference type="ARBA" id="ARBA00004651"/>
    </source>
</evidence>
<feature type="domain" description="G-protein coupled receptors family 2 profile 1" evidence="16">
    <location>
        <begin position="688"/>
        <end position="747"/>
    </location>
</feature>
<evidence type="ECO:0000256" key="9">
    <source>
        <dbReference type="ARBA" id="ARBA00023136"/>
    </source>
</evidence>
<dbReference type="InterPro" id="IPR057244">
    <property type="entry name" value="GAIN_B"/>
</dbReference>
<name>A0A834VC74_SARSC</name>
<keyword evidence="6" id="KW-0430">Lectin</keyword>
<dbReference type="InterPro" id="IPR000203">
    <property type="entry name" value="GPS"/>
</dbReference>
<dbReference type="PROSITE" id="PS50221">
    <property type="entry name" value="GAIN_B"/>
    <property type="match status" value="1"/>
</dbReference>
<evidence type="ECO:0000256" key="11">
    <source>
        <dbReference type="ARBA" id="ARBA00023170"/>
    </source>
</evidence>
<keyword evidence="11 19" id="KW-0675">Receptor</keyword>
<keyword evidence="12" id="KW-0807">Transducer</keyword>
<dbReference type="SMART" id="SM00303">
    <property type="entry name" value="GPS"/>
    <property type="match status" value="1"/>
</dbReference>
<feature type="transmembrane region" description="Helical" evidence="14">
    <location>
        <begin position="1124"/>
        <end position="1145"/>
    </location>
</feature>
<dbReference type="Gene3D" id="1.20.1070.10">
    <property type="entry name" value="Rhodopsin 7-helix transmembrane proteins"/>
    <property type="match status" value="1"/>
</dbReference>
<dbReference type="CDD" id="cd22830">
    <property type="entry name" value="Gal_Rha_Lectin_dCirl"/>
    <property type="match status" value="1"/>
</dbReference>
<keyword evidence="7 14" id="KW-1133">Transmembrane helix</keyword>
<feature type="region of interest" description="Disordered" evidence="13">
    <location>
        <begin position="1495"/>
        <end position="1546"/>
    </location>
</feature>
<dbReference type="GO" id="GO:0030246">
    <property type="term" value="F:carbohydrate binding"/>
    <property type="evidence" value="ECO:0007669"/>
    <property type="project" value="UniProtKB-KW"/>
</dbReference>
<dbReference type="Proteomes" id="UP000070412">
    <property type="component" value="Unassembled WGS sequence"/>
</dbReference>
<feature type="compositionally biased region" description="Polar residues" evidence="13">
    <location>
        <begin position="1512"/>
        <end position="1526"/>
    </location>
</feature>
<feature type="region of interest" description="Disordered" evidence="13">
    <location>
        <begin position="481"/>
        <end position="670"/>
    </location>
</feature>
<feature type="transmembrane region" description="Helical" evidence="14">
    <location>
        <begin position="1343"/>
        <end position="1367"/>
    </location>
</feature>
<feature type="region of interest" description="Disordered" evidence="13">
    <location>
        <begin position="435"/>
        <end position="463"/>
    </location>
</feature>
<evidence type="ECO:0000259" key="17">
    <source>
        <dbReference type="PROSITE" id="PS50228"/>
    </source>
</evidence>
<feature type="compositionally biased region" description="Basic residues" evidence="13">
    <location>
        <begin position="600"/>
        <end position="610"/>
    </location>
</feature>
<gene>
    <name evidence="19" type="ORF">SSS_4352</name>
</gene>
<dbReference type="InterPro" id="IPR043159">
    <property type="entry name" value="Lectin_gal-bd_sf"/>
</dbReference>
<keyword evidence="9 14" id="KW-0472">Membrane</keyword>
<dbReference type="InterPro" id="IPR000922">
    <property type="entry name" value="Lectin_gal-bd_dom"/>
</dbReference>
<dbReference type="Gene3D" id="1.25.40.610">
    <property type="match status" value="1"/>
</dbReference>
<dbReference type="Gene3D" id="2.60.120.740">
    <property type="match status" value="1"/>
</dbReference>
<dbReference type="Gene3D" id="4.10.1240.10">
    <property type="entry name" value="GPCR, family 2, extracellular hormone receptor domain"/>
    <property type="match status" value="1"/>
</dbReference>
<reference evidence="21" key="1">
    <citation type="journal article" date="2020" name="PLoS Negl. Trop. Dis.">
        <title>High-quality nuclear genome for Sarcoptes scabiei-A critical resource for a neglected parasite.</title>
        <authorList>
            <person name="Korhonen P.K."/>
            <person name="Gasser R.B."/>
            <person name="Ma G."/>
            <person name="Wang T."/>
            <person name="Stroehlein A.J."/>
            <person name="Young N.D."/>
            <person name="Ang C.S."/>
            <person name="Fernando D.D."/>
            <person name="Lu H.C."/>
            <person name="Taylor S."/>
            <person name="Reynolds S.L."/>
            <person name="Mofiz E."/>
            <person name="Najaraj S.H."/>
            <person name="Gowda H."/>
            <person name="Madugundu A."/>
            <person name="Renuse S."/>
            <person name="Holt D."/>
            <person name="Pandey A."/>
            <person name="Papenfuss A.T."/>
            <person name="Fischer K."/>
        </authorList>
    </citation>
    <scope>NUCLEOTIDE SEQUENCE [LARGE SCALE GENOMIC DNA]</scope>
</reference>
<feature type="compositionally biased region" description="Basic and acidic residues" evidence="13">
    <location>
        <begin position="28"/>
        <end position="43"/>
    </location>
</feature>
<evidence type="ECO:0000256" key="8">
    <source>
        <dbReference type="ARBA" id="ARBA00023040"/>
    </source>
</evidence>
<feature type="compositionally biased region" description="Low complexity" evidence="13">
    <location>
        <begin position="1527"/>
        <end position="1546"/>
    </location>
</feature>
<dbReference type="FunFam" id="2.60.120.740:FF:000001">
    <property type="entry name" value="Adhesion G protein-coupled receptor L2"/>
    <property type="match status" value="1"/>
</dbReference>
<feature type="transmembrane region" description="Helical" evidence="14">
    <location>
        <begin position="1266"/>
        <end position="1288"/>
    </location>
</feature>
<reference evidence="19" key="2">
    <citation type="submission" date="2020-01" db="EMBL/GenBank/DDBJ databases">
        <authorList>
            <person name="Korhonen P.K.K."/>
            <person name="Guangxu M.G."/>
            <person name="Wang T.W."/>
            <person name="Stroehlein A.J.S."/>
            <person name="Young N.D."/>
            <person name="Ang C.-S.A."/>
            <person name="Fernando D.W.F."/>
            <person name="Lu H.L."/>
            <person name="Taylor S.T."/>
            <person name="Ehtesham M.E.M."/>
            <person name="Najaraj S.H.N."/>
            <person name="Harsha G.H.G."/>
            <person name="Madugundu A.M."/>
            <person name="Renuse S.R."/>
            <person name="Holt D.H."/>
            <person name="Pandey A.P."/>
            <person name="Papenfuss A.P."/>
            <person name="Gasser R.B.G."/>
            <person name="Fischer K.F."/>
        </authorList>
    </citation>
    <scope>NUCLEOTIDE SEQUENCE</scope>
    <source>
        <strain evidence="19">SSS_KF_BRIS2020</strain>
    </source>
</reference>
<dbReference type="InterPro" id="IPR001879">
    <property type="entry name" value="GPCR_2_extracellular_dom"/>
</dbReference>
<sequence>MPNLLGSLLLSSQSMDPSFRHHQNQNAKKQEQSKKNNNNDHHTKPNRCCSLSPIIFDQHHHNHNRIDSTIILDEDYDPHDHHHRKRDQNSAMNDMRMGMNKQIDHDIIISNEDDDDEGDRIGESNSYHHPYHQHHRDYRSPSSSTSSIVPSSKATTTTISKKLPINSNFSPSSSDSYFLSNLIQSINNNNNNNKSNVSSACSFSSSLRSSRMFSKSSTSKHSPSMLFFVTKSSSLLRLIIGTMILINFVVSSQSQSLSSSSSSSVSSSSSSSSSLLSNNVVDGVMNTGGLVHGHESNKKEWSLTSSSGSRGQRLRYHTLYACEGNSLEITCEEGTHINLIRANFGRFSISVCNEQGNVDWSVNCMAHRSFRVIQERCGGRSTCRIEATVATFNEDACPKVHKYLEVHYNCTKPRILTPSSQSKISSSLLPSISASSLSQSNQSDNHNYGELPNNNYHHPQHHHDVSLTPVVLFPEPLSPSINGGDIDHHHLHGSTSTSTSLPPHIDLTSQDIKDQEEAVEKAPLSIVDEPGPINVKPPKPNHHPHLQEESDDNDDEEEDDIDSDQDNYDSNNGDNDGDNPLSPHRFFSSSTSTVATPAKNNHHSPHHHHLNPLLNHKPKPNSFDLSAQNPSPPSSFSSLSGPTAKPPKPDSYDPSYSDNDSSYTSQPDDVLLVPVPVPVPSIDLVYDYCRPMYAKNLNWNWTMAGSVLRQACPAGAKGVARWSCIIENGEPTWTPVLPDMSNCSSLWITHLLERLSSQESIFSLAEELAKGAKGKILYSGDLISAADIIKQLVIRLETKLEESKDDQDRRAHLIKELLNSVLNVASNLLEEIQIESWHELNPHDQRLALRTMVRALERVAELLADVRSQPNYNFVQTHNNILVSVHVHSLTALDNGMRLPIVLSQYDTTLPTMSDPTNNDVSVHIPYKVLAQNANDQGQVKVIFLMYRRLSNLLRVRNPIYDFPIHLQQYAYKHSTNERSNDFEYPIYQYQRQQHQFHHPNPLFRSIPQPPINTIINSDIVGLILPSDLQHSSYDRLPLPLNGMIELTFRHLRTENVTNGRCAYWDMKRIDEDTFGDWSTAGCETVSTNQTHTICRCNHLTNFAVLMDINNISFESNDELVLRLITRIGCSISIIALALTLLTLSVYRSLNSIRNSIHKHLCGCLLVAEVIFLLGIDETRMKLVCGLIAIALHYFFLASFLWMFFEGLQLYTMLVQVFEHRHNRLTIYSLVAYGAPALLVIVAALVDPLSYGTSQHCWLRTDNHFIWSFLGPALAILLANILFLSLALSIMCRHTPSSIISTTTFAVHQKQQQQQHLKVYPSTLTPSPSYSITEHSRMHSIRIWIRTSISLLVMLGLTWSVGVFYLAQPTLTSAYLFTLLNSLQGLLIFIFCCVLNEKVRSEWRITLSRILRRCFFLRSFDSSGLAFGTKSSSDSTRSTSLRDSHHLMMNGSTAHHLSQQHLYMQQPAASFLGSRNAVPRTSLLYLNELLGKSETPTVINSPTTDQPLIPSQMMQSNGSNQFQSPNTTTTTIDQQSLQQQQQQPQTQIPFSNSRLSQALSSLSQITLQDDASSSDYGCRRLTQMIEHIYECIDEDPYVAKLLLPAIQRSLDNHQARQHYCDGQNGRSNGLAPSLLATLNRASQRNLHQQMRLQANSSYLSTGINAHHTLGPNAVNGSHLPAIVRDNTAINTKSMTNGIIGGAGGNVGSPNHLLQQQQTVAMLDGDQVRCCTLTDHKLCDHQQPNDLNQTIGSNTLSMTNGIKIGNNLNSNNLKMQHHLASEC</sequence>